<dbReference type="PRINTS" id="PR00084">
    <property type="entry name" value="MTLDHDRGNASE"/>
</dbReference>
<dbReference type="InterPro" id="IPR013328">
    <property type="entry name" value="6PGD_dom2"/>
</dbReference>
<dbReference type="InterPro" id="IPR036291">
    <property type="entry name" value="NAD(P)-bd_dom_sf"/>
</dbReference>
<dbReference type="InterPro" id="IPR000669">
    <property type="entry name" value="Mannitol_DH"/>
</dbReference>
<dbReference type="RefSeq" id="WP_037497549.1">
    <property type="nucleotide sequence ID" value="NZ_JJMU01000024.1"/>
</dbReference>
<dbReference type="STRING" id="1229276.DI53_1684"/>
<name>A0A0B8T9I4_9SPHI</name>
<feature type="domain" description="Mannitol dehydrogenase C-terminal" evidence="4">
    <location>
        <begin position="286"/>
        <end position="485"/>
    </location>
</feature>
<proteinExistence type="predicted"/>
<dbReference type="Pfam" id="PF01232">
    <property type="entry name" value="Mannitol_dh"/>
    <property type="match status" value="1"/>
</dbReference>
<comment type="caution">
    <text evidence="5">The sequence shown here is derived from an EMBL/GenBank/DDBJ whole genome shotgun (WGS) entry which is preliminary data.</text>
</comment>
<gene>
    <name evidence="5" type="ORF">DI53_1684</name>
</gene>
<protein>
    <submittedName>
        <fullName evidence="5">Altronate oxidoreductase</fullName>
    </submittedName>
</protein>
<evidence type="ECO:0000256" key="2">
    <source>
        <dbReference type="ARBA" id="ARBA00023027"/>
    </source>
</evidence>
<evidence type="ECO:0000259" key="3">
    <source>
        <dbReference type="Pfam" id="PF01232"/>
    </source>
</evidence>
<dbReference type="GO" id="GO:0019592">
    <property type="term" value="P:mannitol catabolic process"/>
    <property type="evidence" value="ECO:0007669"/>
    <property type="project" value="TreeGrafter"/>
</dbReference>
<evidence type="ECO:0000256" key="1">
    <source>
        <dbReference type="ARBA" id="ARBA00023002"/>
    </source>
</evidence>
<dbReference type="OrthoDB" id="9768714at2"/>
<dbReference type="InterPro" id="IPR008927">
    <property type="entry name" value="6-PGluconate_DH-like_C_sf"/>
</dbReference>
<dbReference type="InterPro" id="IPR013118">
    <property type="entry name" value="Mannitol_DH_C"/>
</dbReference>
<dbReference type="Pfam" id="PF08125">
    <property type="entry name" value="Mannitol_dh_C"/>
    <property type="match status" value="1"/>
</dbReference>
<dbReference type="EMBL" id="JJMU01000024">
    <property type="protein sequence ID" value="KGE14655.1"/>
    <property type="molecule type" value="Genomic_DNA"/>
</dbReference>
<dbReference type="GO" id="GO:0005829">
    <property type="term" value="C:cytosol"/>
    <property type="evidence" value="ECO:0007669"/>
    <property type="project" value="TreeGrafter"/>
</dbReference>
<dbReference type="GO" id="GO:0008926">
    <property type="term" value="F:mannitol-1-phosphate 5-dehydrogenase activity"/>
    <property type="evidence" value="ECO:0007669"/>
    <property type="project" value="TreeGrafter"/>
</dbReference>
<dbReference type="Gene3D" id="3.40.50.720">
    <property type="entry name" value="NAD(P)-binding Rossmann-like Domain"/>
    <property type="match status" value="1"/>
</dbReference>
<organism evidence="5 6">
    <name type="scientific">Sphingobacterium deserti</name>
    <dbReference type="NCBI Taxonomy" id="1229276"/>
    <lineage>
        <taxon>Bacteria</taxon>
        <taxon>Pseudomonadati</taxon>
        <taxon>Bacteroidota</taxon>
        <taxon>Sphingobacteriia</taxon>
        <taxon>Sphingobacteriales</taxon>
        <taxon>Sphingobacteriaceae</taxon>
        <taxon>Sphingobacterium</taxon>
    </lineage>
</organism>
<dbReference type="InterPro" id="IPR013131">
    <property type="entry name" value="Mannitol_DH_N"/>
</dbReference>
<keyword evidence="1" id="KW-0560">Oxidoreductase</keyword>
<dbReference type="Gene3D" id="1.10.1040.10">
    <property type="entry name" value="N-(1-d-carboxylethyl)-l-norvaline Dehydrogenase, domain 2"/>
    <property type="match status" value="1"/>
</dbReference>
<dbReference type="eggNOG" id="COG0246">
    <property type="taxonomic scope" value="Bacteria"/>
</dbReference>
<dbReference type="SUPFAM" id="SSF48179">
    <property type="entry name" value="6-phosphogluconate dehydrogenase C-terminal domain-like"/>
    <property type="match status" value="1"/>
</dbReference>
<evidence type="ECO:0000313" key="6">
    <source>
        <dbReference type="Proteomes" id="UP000031802"/>
    </source>
</evidence>
<evidence type="ECO:0000313" key="5">
    <source>
        <dbReference type="EMBL" id="KGE14655.1"/>
    </source>
</evidence>
<sequence>MLLSKENLEKITTSKVELPQADSFALPERVLQFGTGVLLRGLPDYYVDQANKQGLFNGRILVVKSTSSSGADAFAQQNGLYTLCIKGKKDGKEVIQYTLNNAISRVLSASSDWNSILEASKNPDLVAVFSNTTEVGIVMSNDKLTDVPPASFPGKLLAFLFERYHYFKGDAGKGLVILPTELISDNAQKLKKILLSLAAQNELDAAFVAWLEEANDFCNTLVDRIVPGRLPAAEQKETENLLGYEDELMIMAEPFSLWAIETASSRVREKLSFATIDPGIVLVPSIDKFKEIKLRLLNGTHTLSCAAALWSGFVTVKEAMNNKAFNDFVKGLMQQEIGKAILDQYIEQSDVDTFSNSVIDRFSNPFLDHRWENIAMNFTSKMNMRNIALLDKWYNKNLVPPQHIALGFAAYLKFMDTQHVDGKYVQTIGDASIALQDEFAPQLHEYWKDKHTVVRHVLRDESLWGKDLSKYPEFETTVQRYLDEIAENGVLKTIEKLNAVWQVEY</sequence>
<reference evidence="6" key="1">
    <citation type="submission" date="2014-04" db="EMBL/GenBank/DDBJ databases">
        <title>Whole-Genome optical mapping and complete genome sequence of Sphingobacterium deserti sp. nov., a new spaces isolated from desert in the west of China.</title>
        <authorList>
            <person name="Teng C."/>
            <person name="Zhou Z."/>
            <person name="Li X."/>
            <person name="Chen M."/>
            <person name="Lin M."/>
            <person name="Wang L."/>
            <person name="Su S."/>
            <person name="Zhang C."/>
            <person name="Zhang W."/>
        </authorList>
    </citation>
    <scope>NUCLEOTIDE SEQUENCE [LARGE SCALE GENOMIC DNA]</scope>
    <source>
        <strain evidence="6">ACCC05744</strain>
    </source>
</reference>
<accession>A0A0B8T9I4</accession>
<dbReference type="Proteomes" id="UP000031802">
    <property type="component" value="Unassembled WGS sequence"/>
</dbReference>
<keyword evidence="2" id="KW-0520">NAD</keyword>
<dbReference type="AlphaFoldDB" id="A0A0B8T9I4"/>
<reference evidence="5 6" key="2">
    <citation type="journal article" date="2015" name="PLoS ONE">
        <title>Whole-Genome Optical Mapping and Finished Genome Sequence of Sphingobacterium deserti sp. nov., a New Species Isolated from the Western Desert of China.</title>
        <authorList>
            <person name="Teng C."/>
            <person name="Zhou Z."/>
            <person name="Molnar I."/>
            <person name="Li X."/>
            <person name="Tang R."/>
            <person name="Chen M."/>
            <person name="Wang L."/>
            <person name="Su S."/>
            <person name="Zhang W."/>
            <person name="Lin M."/>
        </authorList>
    </citation>
    <scope>NUCLEOTIDE SEQUENCE [LARGE SCALE GENOMIC DNA]</scope>
    <source>
        <strain evidence="6">ACCC05744</strain>
    </source>
</reference>
<dbReference type="PANTHER" id="PTHR30524:SF0">
    <property type="entry name" value="ALTRONATE OXIDOREDUCTASE-RELATED"/>
    <property type="match status" value="1"/>
</dbReference>
<dbReference type="PATRIC" id="fig|1229276.3.peg.1736"/>
<dbReference type="NCBIfam" id="NF002969">
    <property type="entry name" value="PRK03643.1"/>
    <property type="match status" value="1"/>
</dbReference>
<keyword evidence="6" id="KW-1185">Reference proteome</keyword>
<evidence type="ECO:0000259" key="4">
    <source>
        <dbReference type="Pfam" id="PF08125"/>
    </source>
</evidence>
<dbReference type="PANTHER" id="PTHR30524">
    <property type="entry name" value="MANNITOL-1-PHOSPHATE 5-DEHYDROGENASE"/>
    <property type="match status" value="1"/>
</dbReference>
<dbReference type="SUPFAM" id="SSF51735">
    <property type="entry name" value="NAD(P)-binding Rossmann-fold domains"/>
    <property type="match status" value="1"/>
</dbReference>
<feature type="domain" description="Mannitol dehydrogenase N-terminal" evidence="3">
    <location>
        <begin position="29"/>
        <end position="265"/>
    </location>
</feature>